<name>A0AAJ0G787_9PEZI</name>
<dbReference type="EMBL" id="JAWDJX010000085">
    <property type="protein sequence ID" value="KAK3046625.1"/>
    <property type="molecule type" value="Genomic_DNA"/>
</dbReference>
<protein>
    <submittedName>
        <fullName evidence="1">Uncharacterized protein</fullName>
    </submittedName>
</protein>
<accession>A0AAJ0G787</accession>
<keyword evidence="2" id="KW-1185">Reference proteome</keyword>
<dbReference type="Proteomes" id="UP001271007">
    <property type="component" value="Unassembled WGS sequence"/>
</dbReference>
<evidence type="ECO:0000313" key="1">
    <source>
        <dbReference type="EMBL" id="KAK3046625.1"/>
    </source>
</evidence>
<reference evidence="1" key="1">
    <citation type="submission" date="2023-04" db="EMBL/GenBank/DDBJ databases">
        <title>Black Yeasts Isolated from many extreme environments.</title>
        <authorList>
            <person name="Coleine C."/>
            <person name="Stajich J.E."/>
            <person name="Selbmann L."/>
        </authorList>
    </citation>
    <scope>NUCLEOTIDE SEQUENCE</scope>
    <source>
        <strain evidence="1">CCFEE 5312</strain>
    </source>
</reference>
<gene>
    <name evidence="1" type="ORF">LTR09_011907</name>
</gene>
<proteinExistence type="predicted"/>
<organism evidence="1 2">
    <name type="scientific">Extremus antarcticus</name>
    <dbReference type="NCBI Taxonomy" id="702011"/>
    <lineage>
        <taxon>Eukaryota</taxon>
        <taxon>Fungi</taxon>
        <taxon>Dikarya</taxon>
        <taxon>Ascomycota</taxon>
        <taxon>Pezizomycotina</taxon>
        <taxon>Dothideomycetes</taxon>
        <taxon>Dothideomycetidae</taxon>
        <taxon>Mycosphaerellales</taxon>
        <taxon>Extremaceae</taxon>
        <taxon>Extremus</taxon>
    </lineage>
</organism>
<evidence type="ECO:0000313" key="2">
    <source>
        <dbReference type="Proteomes" id="UP001271007"/>
    </source>
</evidence>
<sequence length="230" mass="26643">MVVSGLVPAEIRLLIFDILLKRLQQRVYNRRPKDRGVLALRYLNRQIGEETFPYLLRKFDVGWHLTQCRKNNDFEYLTSIIAGRWEKILEFETVSDYAVGTHNVGWVGQRVVETSLPGGTVDATGLRAAWDTIGWPLGERKVRSLTILQAQRIGSLGVTEQLLLWLALLACYFPELRELRMAFMRGGPFMADTRVEREWYKIEGDEVREWDSEVVRWTLPRITFREVGGG</sequence>
<dbReference type="AlphaFoldDB" id="A0AAJ0G787"/>
<comment type="caution">
    <text evidence="1">The sequence shown here is derived from an EMBL/GenBank/DDBJ whole genome shotgun (WGS) entry which is preliminary data.</text>
</comment>